<comment type="caution">
    <text evidence="2">The sequence shown here is derived from an EMBL/GenBank/DDBJ whole genome shotgun (WGS) entry which is preliminary data.</text>
</comment>
<evidence type="ECO:0000256" key="1">
    <source>
        <dbReference type="SAM" id="MobiDB-lite"/>
    </source>
</evidence>
<evidence type="ECO:0000313" key="2">
    <source>
        <dbReference type="EMBL" id="MEB3031740.1"/>
    </source>
</evidence>
<dbReference type="RefSeq" id="WP_329779898.1">
    <property type="nucleotide sequence ID" value="NZ_JAYJJU010000007.1"/>
</dbReference>
<accession>A0ABU5XUU4</accession>
<sequence length="84" mass="9535">MTQTTEPKPARRRGNWRHRENRASNKLVAKRITEQDHAALVKYAEDHDVKIAELLTPFVNELVARAHDYCDQLDTAAAVPARAS</sequence>
<name>A0ABU5XUU4_9MYCO</name>
<evidence type="ECO:0000313" key="3">
    <source>
        <dbReference type="Proteomes" id="UP001298593"/>
    </source>
</evidence>
<proteinExistence type="predicted"/>
<feature type="region of interest" description="Disordered" evidence="1">
    <location>
        <begin position="1"/>
        <end position="23"/>
    </location>
</feature>
<dbReference type="Proteomes" id="UP001298593">
    <property type="component" value="Unassembled WGS sequence"/>
</dbReference>
<protein>
    <submittedName>
        <fullName evidence="2">Uncharacterized protein</fullName>
    </submittedName>
</protein>
<organism evidence="2 3">
    <name type="scientific">[Mycobacterium] nativiensis</name>
    <dbReference type="NCBI Taxonomy" id="2855503"/>
    <lineage>
        <taxon>Bacteria</taxon>
        <taxon>Bacillati</taxon>
        <taxon>Actinomycetota</taxon>
        <taxon>Actinomycetes</taxon>
        <taxon>Mycobacteriales</taxon>
        <taxon>Mycobacteriaceae</taxon>
        <taxon>Mycolicibacter</taxon>
    </lineage>
</organism>
<keyword evidence="3" id="KW-1185">Reference proteome</keyword>
<reference evidence="2 3" key="1">
    <citation type="submission" date="2023-12" db="EMBL/GenBank/DDBJ databases">
        <title>Description of new species of Mycobacterium terrae complex isolated from sewage at the Sao Paulo Zoological Park Foundation in Brazil.</title>
        <authorList>
            <person name="Romagnoli C.L."/>
            <person name="Conceicao E.C."/>
            <person name="Machado E."/>
            <person name="Barreto L.B.P.F."/>
            <person name="Sharma A."/>
            <person name="Silva N.M."/>
            <person name="Marques L.E."/>
            <person name="Juliana M.A."/>
            <person name="Lourenco M.C.S."/>
            <person name="Digiampietri L.A."/>
            <person name="Suffys P.N."/>
            <person name="Viana-Niero C."/>
        </authorList>
    </citation>
    <scope>NUCLEOTIDE SEQUENCE [LARGE SCALE GENOMIC DNA]</scope>
    <source>
        <strain evidence="2 3">MYC340</strain>
    </source>
</reference>
<dbReference type="EMBL" id="JAYJJU010000007">
    <property type="protein sequence ID" value="MEB3031740.1"/>
    <property type="molecule type" value="Genomic_DNA"/>
</dbReference>
<gene>
    <name evidence="2" type="ORF">KV113_09240</name>
</gene>